<dbReference type="GeneID" id="7049824"/>
<dbReference type="GO" id="GO:0051301">
    <property type="term" value="P:cell division"/>
    <property type="evidence" value="ECO:0007669"/>
    <property type="project" value="UniProtKB-KW"/>
</dbReference>
<keyword evidence="10" id="KW-1185">Reference proteome</keyword>
<proteinExistence type="inferred from homology"/>
<dbReference type="RefSeq" id="XP_002175749.1">
    <property type="nucleotide sequence ID" value="XM_002175713.2"/>
</dbReference>
<dbReference type="PANTHER" id="PTHR12830:SF9">
    <property type="entry name" value="ANAPHASE-PROMOTING COMPLEX SUBUNIT 5"/>
    <property type="match status" value="1"/>
</dbReference>
<protein>
    <recommendedName>
        <fullName evidence="2">Anaphase-promoting complex subunit 5</fullName>
    </recommendedName>
</protein>
<evidence type="ECO:0000313" key="8">
    <source>
        <dbReference type="EMBL" id="EEB09456.1"/>
    </source>
</evidence>
<evidence type="ECO:0000256" key="3">
    <source>
        <dbReference type="ARBA" id="ARBA00022618"/>
    </source>
</evidence>
<dbReference type="STRING" id="402676.B6K7F2"/>
<dbReference type="AlphaFoldDB" id="B6K7F2"/>
<dbReference type="InterPro" id="IPR037679">
    <property type="entry name" value="Apc5"/>
</dbReference>
<evidence type="ECO:0000256" key="4">
    <source>
        <dbReference type="ARBA" id="ARBA00022776"/>
    </source>
</evidence>
<dbReference type="GO" id="GO:0031145">
    <property type="term" value="P:anaphase-promoting complex-dependent catabolic process"/>
    <property type="evidence" value="ECO:0000318"/>
    <property type="project" value="GO_Central"/>
</dbReference>
<dbReference type="eggNOG" id="KOG4322">
    <property type="taxonomic scope" value="Eukaryota"/>
</dbReference>
<keyword evidence="6" id="KW-0131">Cell cycle</keyword>
<sequence length="759" mass="87681">MHSFSSSSVIETALPVPLRKNVEKPVMKTGFLTPHKFTICVLIELYAYHVLSSEGVQQLFDMILEYYTAEAFHPQTLAYINSVTKELSSSSSECSVYDLLHQRLWNFHGFEDLYEFFMGLRVLLAAPGEQPAEQSQEDHLMFAPSSVLSVFLRKCITEFRSFSFEQEVQFFKSFLSYRAPSVEFSRDGEALCEVNIRHELKNLASNPTLLSLVLNDIPDCHSTMDMDSLDQFLIQHLQRFGANVPSEIEKRYIQMLNPRNLNTSNTCYVKFLTAWRNGDYQQSIEYLFGYFDHVMQHNEYASYQYALLNLAMLQADFGCRDKAYRAIEDAINTARENNDTACLNFALAWLYEFQQQQEMPDHVKQADPERILQYLSKSSQRTGASELQCTSYLMHVDNLLRENTCLTTIFSDFFKATALQNVCKSTQCLATMTVQRATVWERLCNSSYGTLLLETYLAYCTNKANVIDKTAIYIKKAQKKALLGDWEAAHVTLESARGHAQWSFQANRKFEYELLLLKLEKSINEQNFRCAARILKSISGVQYERGAFDRLTLLSIRYDMALGNFSRAMDAIDDLSLSNEWQSCLPRLELKKLKIEIYLQTGMRKRVLVEAIDFIKLAAKHNFRVYFLHGLCLLVLCASMKCRKAEYLLNSIMPDILVSENKELCALAFYTLATLYSLNFERLQPTKAFVLSLYNASYEAYRSCCMIKKQKDVFRAKILFLRSVQDESLDQYVEEYRNMFFSDGLERFENETSEVTATV</sequence>
<dbReference type="EMBL" id="KE651168">
    <property type="protein sequence ID" value="EEB09456.1"/>
    <property type="molecule type" value="Genomic_DNA"/>
</dbReference>
<organism evidence="8 10">
    <name type="scientific">Schizosaccharomyces japonicus (strain yFS275 / FY16936)</name>
    <name type="common">Fission yeast</name>
    <dbReference type="NCBI Taxonomy" id="402676"/>
    <lineage>
        <taxon>Eukaryota</taxon>
        <taxon>Fungi</taxon>
        <taxon>Dikarya</taxon>
        <taxon>Ascomycota</taxon>
        <taxon>Taphrinomycotina</taxon>
        <taxon>Schizosaccharomycetes</taxon>
        <taxon>Schizosaccharomycetales</taxon>
        <taxon>Schizosaccharomycetaceae</taxon>
        <taxon>Schizosaccharomyces</taxon>
    </lineage>
</organism>
<keyword evidence="3" id="KW-0132">Cell division</keyword>
<dbReference type="VEuPathDB" id="FungiDB:SJAG_04661"/>
<evidence type="ECO:0000259" key="7">
    <source>
        <dbReference type="Pfam" id="PF12862"/>
    </source>
</evidence>
<dbReference type="Pfam" id="PF12862">
    <property type="entry name" value="ANAPC5"/>
    <property type="match status" value="1"/>
</dbReference>
<reference evidence="8 10" key="1">
    <citation type="journal article" date="2011" name="Science">
        <title>Comparative functional genomics of the fission yeasts.</title>
        <authorList>
            <person name="Rhind N."/>
            <person name="Chen Z."/>
            <person name="Yassour M."/>
            <person name="Thompson D.A."/>
            <person name="Haas B.J."/>
            <person name="Habib N."/>
            <person name="Wapinski I."/>
            <person name="Roy S."/>
            <person name="Lin M.F."/>
            <person name="Heiman D.I."/>
            <person name="Young S.K."/>
            <person name="Furuya K."/>
            <person name="Guo Y."/>
            <person name="Pidoux A."/>
            <person name="Chen H.M."/>
            <person name="Robbertse B."/>
            <person name="Goldberg J.M."/>
            <person name="Aoki K."/>
            <person name="Bayne E.H."/>
            <person name="Berlin A.M."/>
            <person name="Desjardins C.A."/>
            <person name="Dobbs E."/>
            <person name="Dukaj L."/>
            <person name="Fan L."/>
            <person name="FitzGerald M.G."/>
            <person name="French C."/>
            <person name="Gujja S."/>
            <person name="Hansen K."/>
            <person name="Keifenheim D."/>
            <person name="Levin J.Z."/>
            <person name="Mosher R.A."/>
            <person name="Mueller C.A."/>
            <person name="Pfiffner J."/>
            <person name="Priest M."/>
            <person name="Russ C."/>
            <person name="Smialowska A."/>
            <person name="Swoboda P."/>
            <person name="Sykes S.M."/>
            <person name="Vaughn M."/>
            <person name="Vengrova S."/>
            <person name="Yoder R."/>
            <person name="Zeng Q."/>
            <person name="Allshire R."/>
            <person name="Baulcombe D."/>
            <person name="Birren B.W."/>
            <person name="Brown W."/>
            <person name="Ekwall K."/>
            <person name="Kellis M."/>
            <person name="Leatherwood J."/>
            <person name="Levin H."/>
            <person name="Margalit H."/>
            <person name="Martienssen R."/>
            <person name="Nieduszynski C.A."/>
            <person name="Spatafora J.W."/>
            <person name="Friedman N."/>
            <person name="Dalgaard J.Z."/>
            <person name="Baumann P."/>
            <person name="Niki H."/>
            <person name="Regev A."/>
            <person name="Nusbaum C."/>
        </authorList>
    </citation>
    <scope>NUCLEOTIDE SEQUENCE [LARGE SCALE GENOMIC DNA]</scope>
    <source>
        <strain evidence="10">yFS275 / FY16936</strain>
    </source>
</reference>
<dbReference type="OMA" id="FLTPHKF"/>
<evidence type="ECO:0000256" key="5">
    <source>
        <dbReference type="ARBA" id="ARBA00022786"/>
    </source>
</evidence>
<name>B6K7F2_SCHJY</name>
<accession>B6K7F2</accession>
<evidence type="ECO:0000313" key="9">
    <source>
        <dbReference type="JaponicusDB" id="SJAG_04661"/>
    </source>
</evidence>
<evidence type="ECO:0000313" key="10">
    <source>
        <dbReference type="Proteomes" id="UP000001744"/>
    </source>
</evidence>
<dbReference type="GO" id="GO:0005680">
    <property type="term" value="C:anaphase-promoting complex"/>
    <property type="evidence" value="ECO:0000318"/>
    <property type="project" value="GO_Central"/>
</dbReference>
<keyword evidence="5" id="KW-0833">Ubl conjugation pathway</keyword>
<dbReference type="JaponicusDB" id="SJAG_04661">
    <property type="gene designation" value="apc5"/>
</dbReference>
<dbReference type="GO" id="GO:0070979">
    <property type="term" value="P:protein K11-linked ubiquitination"/>
    <property type="evidence" value="ECO:0000318"/>
    <property type="project" value="GO_Central"/>
</dbReference>
<dbReference type="PANTHER" id="PTHR12830">
    <property type="entry name" value="ANAPHASE-PROMOTING COMPLEX SUBUNIT 5"/>
    <property type="match status" value="1"/>
</dbReference>
<evidence type="ECO:0000256" key="2">
    <source>
        <dbReference type="ARBA" id="ARBA00016066"/>
    </source>
</evidence>
<dbReference type="OrthoDB" id="2504561at2759"/>
<dbReference type="HOGENOM" id="CLU_367284_0_0_1"/>
<evidence type="ECO:0000256" key="1">
    <source>
        <dbReference type="ARBA" id="ARBA00007450"/>
    </source>
</evidence>
<gene>
    <name evidence="9" type="primary">apc5</name>
    <name evidence="8" type="ORF">SJAG_04661</name>
</gene>
<dbReference type="GO" id="GO:0045842">
    <property type="term" value="P:positive regulation of mitotic metaphase/anaphase transition"/>
    <property type="evidence" value="ECO:0000318"/>
    <property type="project" value="GO_Central"/>
</dbReference>
<keyword evidence="4" id="KW-0498">Mitosis</keyword>
<comment type="similarity">
    <text evidence="1">Belongs to the APC5 family.</text>
</comment>
<feature type="domain" description="Anaphase-promoting complex subunit 5" evidence="7">
    <location>
        <begin position="267"/>
        <end position="356"/>
    </location>
</feature>
<dbReference type="InterPro" id="IPR026000">
    <property type="entry name" value="Apc5_dom"/>
</dbReference>
<evidence type="ECO:0000256" key="6">
    <source>
        <dbReference type="ARBA" id="ARBA00023306"/>
    </source>
</evidence>
<dbReference type="Proteomes" id="UP000001744">
    <property type="component" value="Unassembled WGS sequence"/>
</dbReference>